<feature type="transmembrane region" description="Helical" evidence="8">
    <location>
        <begin position="76"/>
        <end position="99"/>
    </location>
</feature>
<comment type="subcellular location">
    <subcellularLocation>
        <location evidence="1">Cell membrane</location>
        <topology evidence="1">Multi-pass membrane protein</topology>
    </subcellularLocation>
</comment>
<keyword evidence="11" id="KW-1185">Reference proteome</keyword>
<evidence type="ECO:0000256" key="8">
    <source>
        <dbReference type="SAM" id="Phobius"/>
    </source>
</evidence>
<keyword evidence="4 8" id="KW-0812">Transmembrane</keyword>
<feature type="region of interest" description="Disordered" evidence="7">
    <location>
        <begin position="19"/>
        <end position="42"/>
    </location>
</feature>
<sequence length="298" mass="34346">MSTITLELTDASAIEPLHVPLPTTTSTSEDSEDESLESHRNSSSNIKSFAQCYIQQLKLVFQSIIPDLKSFHTWQILILILYATFNVVFSFLDFNSIIFRDRKQSLFKWINEYNQGTPLWRRVLLSFTGISAITNVLNVVLVIRGKMSSYFWGILGAIFYGTFAFANGYAGDAQLFVFFFLPMQFVGIHIWSKELDTESTARVKSLKFSGWLLIILLSGAFILLFYYEIPMFSKLLTSKYLFEQTPVPHVLDALTNGLSVMGQFLCIARYWEQYIIWTFVNLLLIVMYSGEHEKREIF</sequence>
<accession>A0A815QFS0</accession>
<feature type="transmembrane region" description="Helical" evidence="8">
    <location>
        <begin position="119"/>
        <end position="143"/>
    </location>
</feature>
<dbReference type="Proteomes" id="UP000663828">
    <property type="component" value="Unassembled WGS sequence"/>
</dbReference>
<keyword evidence="5 8" id="KW-1133">Transmembrane helix</keyword>
<evidence type="ECO:0000256" key="5">
    <source>
        <dbReference type="ARBA" id="ARBA00022989"/>
    </source>
</evidence>
<dbReference type="Pfam" id="PF04973">
    <property type="entry name" value="NMN_transporter"/>
    <property type="match status" value="1"/>
</dbReference>
<dbReference type="PANTHER" id="PTHR36122:SF2">
    <property type="entry name" value="NICOTINAMIDE RIBOSIDE TRANSPORTER PNUC"/>
    <property type="match status" value="1"/>
</dbReference>
<dbReference type="PANTHER" id="PTHR36122">
    <property type="entry name" value="NICOTINAMIDE RIBOSIDE TRANSPORTER PNUC"/>
    <property type="match status" value="1"/>
</dbReference>
<evidence type="ECO:0000256" key="2">
    <source>
        <dbReference type="ARBA" id="ARBA00022448"/>
    </source>
</evidence>
<feature type="transmembrane region" description="Helical" evidence="8">
    <location>
        <begin position="150"/>
        <end position="169"/>
    </location>
</feature>
<dbReference type="NCBIfam" id="TIGR01528">
    <property type="entry name" value="NMN_trans_PnuC"/>
    <property type="match status" value="1"/>
</dbReference>
<dbReference type="GO" id="GO:0005886">
    <property type="term" value="C:plasma membrane"/>
    <property type="evidence" value="ECO:0007669"/>
    <property type="project" value="UniProtKB-SubCell"/>
</dbReference>
<feature type="transmembrane region" description="Helical" evidence="8">
    <location>
        <begin position="274"/>
        <end position="290"/>
    </location>
</feature>
<evidence type="ECO:0000313" key="9">
    <source>
        <dbReference type="EMBL" id="CAF0905087.1"/>
    </source>
</evidence>
<name>A0A815QFS0_ADIRI</name>
<organism evidence="10 11">
    <name type="scientific">Adineta ricciae</name>
    <name type="common">Rotifer</name>
    <dbReference type="NCBI Taxonomy" id="249248"/>
    <lineage>
        <taxon>Eukaryota</taxon>
        <taxon>Metazoa</taxon>
        <taxon>Spiralia</taxon>
        <taxon>Gnathifera</taxon>
        <taxon>Rotifera</taxon>
        <taxon>Eurotatoria</taxon>
        <taxon>Bdelloidea</taxon>
        <taxon>Adinetida</taxon>
        <taxon>Adinetidae</taxon>
        <taxon>Adineta</taxon>
    </lineage>
</organism>
<feature type="transmembrane region" description="Helical" evidence="8">
    <location>
        <begin position="211"/>
        <end position="229"/>
    </location>
</feature>
<evidence type="ECO:0000256" key="4">
    <source>
        <dbReference type="ARBA" id="ARBA00022692"/>
    </source>
</evidence>
<keyword evidence="3" id="KW-1003">Cell membrane</keyword>
<dbReference type="EMBL" id="CAJNOJ010000034">
    <property type="protein sequence ID" value="CAF0905087.1"/>
    <property type="molecule type" value="Genomic_DNA"/>
</dbReference>
<evidence type="ECO:0000256" key="7">
    <source>
        <dbReference type="SAM" id="MobiDB-lite"/>
    </source>
</evidence>
<evidence type="ECO:0000256" key="1">
    <source>
        <dbReference type="ARBA" id="ARBA00004651"/>
    </source>
</evidence>
<dbReference type="AlphaFoldDB" id="A0A815QFS0"/>
<evidence type="ECO:0000256" key="3">
    <source>
        <dbReference type="ARBA" id="ARBA00022475"/>
    </source>
</evidence>
<comment type="caution">
    <text evidence="10">The sequence shown here is derived from an EMBL/GenBank/DDBJ whole genome shotgun (WGS) entry which is preliminary data.</text>
</comment>
<evidence type="ECO:0000256" key="6">
    <source>
        <dbReference type="ARBA" id="ARBA00023136"/>
    </source>
</evidence>
<keyword evidence="6 8" id="KW-0472">Membrane</keyword>
<reference evidence="10" key="1">
    <citation type="submission" date="2021-02" db="EMBL/GenBank/DDBJ databases">
        <authorList>
            <person name="Nowell W R."/>
        </authorList>
    </citation>
    <scope>NUCLEOTIDE SEQUENCE</scope>
</reference>
<feature type="transmembrane region" description="Helical" evidence="8">
    <location>
        <begin position="175"/>
        <end position="191"/>
    </location>
</feature>
<proteinExistence type="predicted"/>
<protein>
    <submittedName>
        <fullName evidence="10">Uncharacterized protein</fullName>
    </submittedName>
</protein>
<evidence type="ECO:0000313" key="10">
    <source>
        <dbReference type="EMBL" id="CAF1462715.1"/>
    </source>
</evidence>
<gene>
    <name evidence="9" type="ORF">EDS130_LOCUS9974</name>
    <name evidence="10" type="ORF">XAT740_LOCUS37527</name>
</gene>
<dbReference type="GO" id="GO:0034257">
    <property type="term" value="F:nicotinamide riboside transmembrane transporter activity"/>
    <property type="evidence" value="ECO:0007669"/>
    <property type="project" value="InterPro"/>
</dbReference>
<dbReference type="EMBL" id="CAJNOR010003954">
    <property type="protein sequence ID" value="CAF1462715.1"/>
    <property type="molecule type" value="Genomic_DNA"/>
</dbReference>
<dbReference type="InterPro" id="IPR006419">
    <property type="entry name" value="NMN_transpt_PnuC"/>
</dbReference>
<evidence type="ECO:0000313" key="11">
    <source>
        <dbReference type="Proteomes" id="UP000663828"/>
    </source>
</evidence>
<dbReference type="OrthoDB" id="5357918at2759"/>
<keyword evidence="2" id="KW-0813">Transport</keyword>
<dbReference type="Proteomes" id="UP000663852">
    <property type="component" value="Unassembled WGS sequence"/>
</dbReference>